<evidence type="ECO:0000259" key="2">
    <source>
        <dbReference type="Pfam" id="PF20501"/>
    </source>
</evidence>
<feature type="transmembrane region" description="Helical" evidence="1">
    <location>
        <begin position="58"/>
        <end position="75"/>
    </location>
</feature>
<dbReference type="RefSeq" id="WP_050003052.1">
    <property type="nucleotide sequence ID" value="NZ_CP008887.1"/>
</dbReference>
<evidence type="ECO:0000313" key="3">
    <source>
        <dbReference type="EMBL" id="AIU70076.1"/>
    </source>
</evidence>
<reference evidence="3 4" key="1">
    <citation type="journal article" date="2015" name="Int. J. Syst. Evol. Microbiol.">
        <title>Thermococcus eurythermalis sp. nov., a conditional piezophilic hyperthermophilic archaeon with a wide temperature range isolated from an oil-immersed chimney in the Guaymas Basin.</title>
        <authorList>
            <person name="Zhao W."/>
            <person name="Zeng X."/>
            <person name="Xiao X."/>
        </authorList>
    </citation>
    <scope>NUCLEOTIDE SEQUENCE [LARGE SCALE GENOMIC DNA]</scope>
    <source>
        <strain evidence="3 4">A501</strain>
    </source>
</reference>
<dbReference type="GeneID" id="25153166"/>
<dbReference type="Pfam" id="PF20501">
    <property type="entry name" value="MbhE"/>
    <property type="match status" value="1"/>
</dbReference>
<keyword evidence="1" id="KW-1133">Transmembrane helix</keyword>
<evidence type="ECO:0000313" key="4">
    <source>
        <dbReference type="Proteomes" id="UP000029980"/>
    </source>
</evidence>
<keyword evidence="1" id="KW-0812">Transmembrane</keyword>
<keyword evidence="4" id="KW-1185">Reference proteome</keyword>
<dbReference type="OrthoDB" id="371891at2157"/>
<gene>
    <name evidence="3" type="ORF">TEU_06905</name>
</gene>
<dbReference type="Proteomes" id="UP000029980">
    <property type="component" value="Chromosome"/>
</dbReference>
<keyword evidence="1" id="KW-0472">Membrane</keyword>
<dbReference type="STRING" id="1505907.TEU_06905"/>
<protein>
    <submittedName>
        <fullName evidence="3">Sodium:proton antiporter</fullName>
    </submittedName>
</protein>
<accession>A0A097QUB3</accession>
<name>A0A097QUB3_9EURY</name>
<evidence type="ECO:0000256" key="1">
    <source>
        <dbReference type="SAM" id="Phobius"/>
    </source>
</evidence>
<proteinExistence type="predicted"/>
<dbReference type="AlphaFoldDB" id="A0A097QUB3"/>
<feature type="domain" description="MrpA C-terminal/MbhE" evidence="2">
    <location>
        <begin position="17"/>
        <end position="77"/>
    </location>
</feature>
<dbReference type="HOGENOM" id="CLU_171166_1_0_2"/>
<sequence>MKRLFALLLSGGLLVELLSLDYTKAVGSYAYYVAHWKEVGIPNLVTAILADWRAYDSLGEATLLFAAVTGFYLLLGRRKI</sequence>
<dbReference type="KEGG" id="teu:TEU_06905"/>
<dbReference type="EMBL" id="CP008887">
    <property type="protein sequence ID" value="AIU70076.1"/>
    <property type="molecule type" value="Genomic_DNA"/>
</dbReference>
<organism evidence="3 4">
    <name type="scientific">Thermococcus eurythermalis</name>
    <dbReference type="NCBI Taxonomy" id="1505907"/>
    <lineage>
        <taxon>Archaea</taxon>
        <taxon>Methanobacteriati</taxon>
        <taxon>Methanobacteriota</taxon>
        <taxon>Thermococci</taxon>
        <taxon>Thermococcales</taxon>
        <taxon>Thermococcaceae</taxon>
        <taxon>Thermococcus</taxon>
    </lineage>
</organism>
<dbReference type="InterPro" id="IPR046806">
    <property type="entry name" value="MrpA_C/MbhE"/>
</dbReference>